<organism evidence="2 3">
    <name type="scientific">Clarias magur</name>
    <name type="common">Asian catfish</name>
    <name type="synonym">Macropteronotus magur</name>
    <dbReference type="NCBI Taxonomy" id="1594786"/>
    <lineage>
        <taxon>Eukaryota</taxon>
        <taxon>Metazoa</taxon>
        <taxon>Chordata</taxon>
        <taxon>Craniata</taxon>
        <taxon>Vertebrata</taxon>
        <taxon>Euteleostomi</taxon>
        <taxon>Actinopterygii</taxon>
        <taxon>Neopterygii</taxon>
        <taxon>Teleostei</taxon>
        <taxon>Ostariophysi</taxon>
        <taxon>Siluriformes</taxon>
        <taxon>Clariidae</taxon>
        <taxon>Clarias</taxon>
    </lineage>
</organism>
<evidence type="ECO:0000256" key="1">
    <source>
        <dbReference type="SAM" id="MobiDB-lite"/>
    </source>
</evidence>
<accession>A0A8J4XDY7</accession>
<protein>
    <submittedName>
        <fullName evidence="2">Exodeoxyribonuclease 7 small subunit</fullName>
    </submittedName>
</protein>
<feature type="compositionally biased region" description="Polar residues" evidence="1">
    <location>
        <begin position="33"/>
        <end position="49"/>
    </location>
</feature>
<feature type="compositionally biased region" description="Polar residues" evidence="1">
    <location>
        <begin position="1"/>
        <end position="21"/>
    </location>
</feature>
<dbReference type="AlphaFoldDB" id="A0A8J4XDY7"/>
<evidence type="ECO:0000313" key="3">
    <source>
        <dbReference type="Proteomes" id="UP000727407"/>
    </source>
</evidence>
<feature type="region of interest" description="Disordered" evidence="1">
    <location>
        <begin position="1"/>
        <end position="60"/>
    </location>
</feature>
<feature type="non-terminal residue" evidence="2">
    <location>
        <position position="1"/>
    </location>
</feature>
<reference evidence="2" key="1">
    <citation type="submission" date="2020-07" db="EMBL/GenBank/DDBJ databases">
        <title>Clarias magur genome sequencing, assembly and annotation.</title>
        <authorList>
            <person name="Kushwaha B."/>
            <person name="Kumar R."/>
            <person name="Das P."/>
            <person name="Joshi C.G."/>
            <person name="Kumar D."/>
            <person name="Nagpure N.S."/>
            <person name="Pandey M."/>
            <person name="Agarwal S."/>
            <person name="Srivastava S."/>
            <person name="Singh M."/>
            <person name="Sahoo L."/>
            <person name="Jayasankar P."/>
            <person name="Meher P.K."/>
            <person name="Koringa P.G."/>
            <person name="Iquebal M.A."/>
            <person name="Das S.P."/>
            <person name="Bit A."/>
            <person name="Patnaik S."/>
            <person name="Patel N."/>
            <person name="Shah T.M."/>
            <person name="Hinsu A."/>
            <person name="Jena J.K."/>
        </authorList>
    </citation>
    <scope>NUCLEOTIDE SEQUENCE</scope>
    <source>
        <strain evidence="2">CIFAMagur01</strain>
        <tissue evidence="2">Testis</tissue>
    </source>
</reference>
<dbReference type="EMBL" id="QNUK01000140">
    <property type="protein sequence ID" value="KAF5900300.1"/>
    <property type="molecule type" value="Genomic_DNA"/>
</dbReference>
<sequence>SPADVSTGNGSGRSQFNTCVTADQIHAEGKGTKASSDPNRSLTGSQDIHWSSMEETFLKQ</sequence>
<feature type="non-terminal residue" evidence="2">
    <location>
        <position position="60"/>
    </location>
</feature>
<comment type="caution">
    <text evidence="2">The sequence shown here is derived from an EMBL/GenBank/DDBJ whole genome shotgun (WGS) entry which is preliminary data.</text>
</comment>
<gene>
    <name evidence="2" type="primary">xseB</name>
    <name evidence="2" type="ORF">DAT39_010003</name>
</gene>
<evidence type="ECO:0000313" key="2">
    <source>
        <dbReference type="EMBL" id="KAF5900300.1"/>
    </source>
</evidence>
<dbReference type="Proteomes" id="UP000727407">
    <property type="component" value="Unassembled WGS sequence"/>
</dbReference>
<keyword evidence="3" id="KW-1185">Reference proteome</keyword>
<name>A0A8J4XDY7_CLAMG</name>
<proteinExistence type="predicted"/>